<evidence type="ECO:0000256" key="2">
    <source>
        <dbReference type="ARBA" id="ARBA00008025"/>
    </source>
</evidence>
<accession>A0A1R1PVK3</accession>
<dbReference type="GO" id="GO:0005484">
    <property type="term" value="F:SNAP receptor activity"/>
    <property type="evidence" value="ECO:0007669"/>
    <property type="project" value="TreeGrafter"/>
</dbReference>
<reference evidence="12" key="1">
    <citation type="submission" date="2017-01" db="EMBL/GenBank/DDBJ databases">
        <authorList>
            <person name="Wang Y."/>
            <person name="White M."/>
            <person name="Kvist S."/>
            <person name="Moncalvo J.-M."/>
        </authorList>
    </citation>
    <scope>NUCLEOTIDE SEQUENCE [LARGE SCALE GENOMIC DNA]</scope>
    <source>
        <strain evidence="12">COL-18-3</strain>
    </source>
</reference>
<dbReference type="InterPro" id="IPR042855">
    <property type="entry name" value="V_SNARE_CC"/>
</dbReference>
<dbReference type="EMBL" id="LSSK01000121">
    <property type="protein sequence ID" value="OMH85007.1"/>
    <property type="molecule type" value="Genomic_DNA"/>
</dbReference>
<evidence type="ECO:0000259" key="10">
    <source>
        <dbReference type="PROSITE" id="PS50892"/>
    </source>
</evidence>
<dbReference type="SUPFAM" id="SSF58038">
    <property type="entry name" value="SNARE fusion complex"/>
    <property type="match status" value="1"/>
</dbReference>
<keyword evidence="5" id="KW-0564">Palmitate</keyword>
<dbReference type="PANTHER" id="PTHR45806:SF1">
    <property type="entry name" value="SYNAPTOBREVIN HOMOLOG YKT6"/>
    <property type="match status" value="1"/>
</dbReference>
<evidence type="ECO:0000256" key="8">
    <source>
        <dbReference type="ARBA" id="ARBA00026133"/>
    </source>
</evidence>
<keyword evidence="3" id="KW-0488">Methylation</keyword>
<evidence type="ECO:0000256" key="1">
    <source>
        <dbReference type="ARBA" id="ARBA00004342"/>
    </source>
</evidence>
<evidence type="ECO:0000313" key="12">
    <source>
        <dbReference type="Proteomes" id="UP000188320"/>
    </source>
</evidence>
<dbReference type="SUPFAM" id="SSF64356">
    <property type="entry name" value="SNARE-like"/>
    <property type="match status" value="1"/>
</dbReference>
<dbReference type="InterPro" id="IPR045848">
    <property type="entry name" value="R-SNARE_YKT6"/>
</dbReference>
<dbReference type="GO" id="GO:0005794">
    <property type="term" value="C:Golgi apparatus"/>
    <property type="evidence" value="ECO:0007669"/>
    <property type="project" value="TreeGrafter"/>
</dbReference>
<dbReference type="Proteomes" id="UP000188320">
    <property type="component" value="Unassembled WGS sequence"/>
</dbReference>
<gene>
    <name evidence="11" type="ORF">AX774_g1455</name>
</gene>
<protein>
    <recommendedName>
        <fullName evidence="8">Synaptobrevin homolog YKT6</fullName>
    </recommendedName>
</protein>
<evidence type="ECO:0000256" key="3">
    <source>
        <dbReference type="ARBA" id="ARBA00022481"/>
    </source>
</evidence>
<dbReference type="InterPro" id="IPR011012">
    <property type="entry name" value="Longin-like_dom_sf"/>
</dbReference>
<dbReference type="PANTHER" id="PTHR45806">
    <property type="entry name" value="SYNAPTOBREVIN HOMOLOG YKT6"/>
    <property type="match status" value="1"/>
</dbReference>
<keyword evidence="4" id="KW-0472">Membrane</keyword>
<sequence length="156" mass="17425">MRVYYLGIVDSNSTPGKALVIANDVSSIGYFQRASVQEFLNFFAITVADRTSPSNRQGVEENSLAAKIVDDYVTNPAQTDLPGTLARYQNPRQADTIMNIQQELDETKLVLNKTIESVLERGERLDDLVEKSNTLSDQSKMFYKTAKKTNSCCSIM</sequence>
<name>A0A1R1PVK3_ZANCU</name>
<dbReference type="Gene3D" id="1.20.5.110">
    <property type="match status" value="1"/>
</dbReference>
<dbReference type="Pfam" id="PF00957">
    <property type="entry name" value="Synaptobrevin"/>
    <property type="match status" value="1"/>
</dbReference>
<evidence type="ECO:0000256" key="4">
    <source>
        <dbReference type="ARBA" id="ARBA00023136"/>
    </source>
</evidence>
<keyword evidence="9" id="KW-0175">Coiled coil</keyword>
<organism evidence="11 12">
    <name type="scientific">Zancudomyces culisetae</name>
    <name type="common">Gut fungus</name>
    <name type="synonym">Smittium culisetae</name>
    <dbReference type="NCBI Taxonomy" id="1213189"/>
    <lineage>
        <taxon>Eukaryota</taxon>
        <taxon>Fungi</taxon>
        <taxon>Fungi incertae sedis</taxon>
        <taxon>Zoopagomycota</taxon>
        <taxon>Kickxellomycotina</taxon>
        <taxon>Harpellomycetes</taxon>
        <taxon>Harpellales</taxon>
        <taxon>Legeriomycetaceae</taxon>
        <taxon>Zancudomyces</taxon>
    </lineage>
</organism>
<evidence type="ECO:0000313" key="11">
    <source>
        <dbReference type="EMBL" id="OMH85007.1"/>
    </source>
</evidence>
<comment type="similarity">
    <text evidence="2">Belongs to the synaptobrevin family.</text>
</comment>
<dbReference type="OrthoDB" id="27923at2759"/>
<keyword evidence="7" id="KW-0636">Prenylation</keyword>
<dbReference type="AlphaFoldDB" id="A0A1R1PVK3"/>
<dbReference type="FunFam" id="1.20.5.110:FF:000020">
    <property type="entry name" value="synaptobrevin homolog YKT6"/>
    <property type="match status" value="1"/>
</dbReference>
<comment type="caution">
    <text evidence="11">The sequence shown here is derived from an EMBL/GenBank/DDBJ whole genome shotgun (WGS) entry which is preliminary data.</text>
</comment>
<comment type="subcellular location">
    <subcellularLocation>
        <location evidence="1">Cell membrane</location>
        <topology evidence="1">Lipid-anchor</topology>
        <orientation evidence="1">Cytoplasmic side</orientation>
    </subcellularLocation>
</comment>
<feature type="domain" description="V-SNARE coiled-coil homology" evidence="10">
    <location>
        <begin position="96"/>
        <end position="156"/>
    </location>
</feature>
<dbReference type="GO" id="GO:0006888">
    <property type="term" value="P:endoplasmic reticulum to Golgi vesicle-mediated transport"/>
    <property type="evidence" value="ECO:0007669"/>
    <property type="project" value="TreeGrafter"/>
</dbReference>
<dbReference type="CDD" id="cd15867">
    <property type="entry name" value="R-SNARE_YKT6"/>
    <property type="match status" value="1"/>
</dbReference>
<evidence type="ECO:0000256" key="9">
    <source>
        <dbReference type="PROSITE-ProRule" id="PRU00290"/>
    </source>
</evidence>
<keyword evidence="12" id="KW-1185">Reference proteome</keyword>
<proteinExistence type="inferred from homology"/>
<dbReference type="GO" id="GO:0005886">
    <property type="term" value="C:plasma membrane"/>
    <property type="evidence" value="ECO:0007669"/>
    <property type="project" value="UniProtKB-SubCell"/>
</dbReference>
<evidence type="ECO:0000256" key="5">
    <source>
        <dbReference type="ARBA" id="ARBA00023139"/>
    </source>
</evidence>
<keyword evidence="6" id="KW-0449">Lipoprotein</keyword>
<evidence type="ECO:0000256" key="6">
    <source>
        <dbReference type="ARBA" id="ARBA00023288"/>
    </source>
</evidence>
<dbReference type="PROSITE" id="PS50892">
    <property type="entry name" value="V_SNARE"/>
    <property type="match status" value="1"/>
</dbReference>
<dbReference type="Gene3D" id="3.30.450.50">
    <property type="entry name" value="Longin domain"/>
    <property type="match status" value="1"/>
</dbReference>
<evidence type="ECO:0000256" key="7">
    <source>
        <dbReference type="ARBA" id="ARBA00023289"/>
    </source>
</evidence>